<evidence type="ECO:0000313" key="5">
    <source>
        <dbReference type="Proteomes" id="UP001148203"/>
    </source>
</evidence>
<dbReference type="RefSeq" id="WP_273912818.1">
    <property type="nucleotide sequence ID" value="NZ_JAMDGX010000071.1"/>
</dbReference>
<comment type="caution">
    <text evidence="4">The sequence shown here is derived from an EMBL/GenBank/DDBJ whole genome shotgun (WGS) entry which is preliminary data.</text>
</comment>
<keyword evidence="5" id="KW-1185">Reference proteome</keyword>
<proteinExistence type="inferred from homology"/>
<evidence type="ECO:0000259" key="3">
    <source>
        <dbReference type="Pfam" id="PF01052"/>
    </source>
</evidence>
<comment type="similarity">
    <text evidence="1">Belongs to the FliN/MopA/SpaO family.</text>
</comment>
<accession>A0ABT5P059</accession>
<organism evidence="4 5">
    <name type="scientific">Pseudomonas fontis</name>
    <dbReference type="NCBI Taxonomy" id="2942633"/>
    <lineage>
        <taxon>Bacteria</taxon>
        <taxon>Pseudomonadati</taxon>
        <taxon>Pseudomonadota</taxon>
        <taxon>Gammaproteobacteria</taxon>
        <taxon>Pseudomonadales</taxon>
        <taxon>Pseudomonadaceae</taxon>
        <taxon>Pseudomonas</taxon>
    </lineage>
</organism>
<dbReference type="EMBL" id="JAMDGY010000104">
    <property type="protein sequence ID" value="MDD0993724.1"/>
    <property type="molecule type" value="Genomic_DNA"/>
</dbReference>
<evidence type="ECO:0000256" key="1">
    <source>
        <dbReference type="ARBA" id="ARBA00009226"/>
    </source>
</evidence>
<dbReference type="Pfam" id="PF01052">
    <property type="entry name" value="FliMN_C"/>
    <property type="match status" value="1"/>
</dbReference>
<dbReference type="NCBIfam" id="TIGR02551">
    <property type="entry name" value="SpaO_YscQ"/>
    <property type="match status" value="1"/>
</dbReference>
<dbReference type="PANTHER" id="PTHR30034:SF6">
    <property type="entry name" value="YOP PROTEINS TRANSLOCATION PROTEIN Q"/>
    <property type="match status" value="1"/>
</dbReference>
<dbReference type="SUPFAM" id="SSF101801">
    <property type="entry name" value="Surface presentation of antigens (SPOA)"/>
    <property type="match status" value="1"/>
</dbReference>
<name>A0ABT5P059_9PSED</name>
<gene>
    <name evidence="4" type="primary">sctQ</name>
    <name evidence="4" type="ORF">M5G11_24655</name>
</gene>
<dbReference type="InterPro" id="IPR036429">
    <property type="entry name" value="SpoA-like_sf"/>
</dbReference>
<dbReference type="Proteomes" id="UP001148203">
    <property type="component" value="Unassembled WGS sequence"/>
</dbReference>
<protein>
    <submittedName>
        <fullName evidence="4">Type III secretion system cytoplasmic ring protein SctQ</fullName>
    </submittedName>
</protein>
<evidence type="ECO:0000313" key="4">
    <source>
        <dbReference type="EMBL" id="MDD0993724.1"/>
    </source>
</evidence>
<dbReference type="InterPro" id="IPR001543">
    <property type="entry name" value="FliN-like_C"/>
</dbReference>
<dbReference type="Gene3D" id="2.30.330.10">
    <property type="entry name" value="SpoA-like"/>
    <property type="match status" value="1"/>
</dbReference>
<dbReference type="InterPro" id="IPR013385">
    <property type="entry name" value="T3SS_SpaO/YscQ/SpaO"/>
</dbReference>
<dbReference type="PANTHER" id="PTHR30034">
    <property type="entry name" value="FLAGELLAR MOTOR SWITCH PROTEIN FLIM"/>
    <property type="match status" value="1"/>
</dbReference>
<sequence>MSTLGFTQVDRAQLALQQQLDHCRRHYPFAGGLATLSLEPRPASVDCSLWVEWRGVALKLHCHSVLLAAWLSPNLQEAAFSSLPCALQLALLQRVAGVLPDLICSHIERSRADVTEYNLCLTLTDDGRRLPLWIEGDGPSLLKQLPARPPSEWHPLTLQLSLQWPSLQLPCAQLRTLACGDILLFAPATLLDGKLFGYLQGRRWAELTLNNAELEIITMLDNALAEPAYDLTDLNQLEVQVGFEVGRQSLDLHTLASLGPGSLIDLAAPLNGEVRILVNQRCIGSGELVNIQDRLGVRILRLLPGSPA</sequence>
<keyword evidence="2" id="KW-0843">Virulence</keyword>
<dbReference type="InterPro" id="IPR003283">
    <property type="entry name" value="T3SS_OMP_SpaO"/>
</dbReference>
<reference evidence="4 5" key="1">
    <citation type="submission" date="2022-05" db="EMBL/GenBank/DDBJ databases">
        <title>Novel Pseudomonas spp. Isolated from a Rainbow Trout Aquaculture Facility.</title>
        <authorList>
            <person name="Testerman T."/>
            <person name="Graf J."/>
        </authorList>
    </citation>
    <scope>NUCLEOTIDE SEQUENCE [LARGE SCALE GENOMIC DNA]</scope>
    <source>
        <strain evidence="4 5">ID681</strain>
    </source>
</reference>
<dbReference type="PRINTS" id="PR01339">
    <property type="entry name" value="TYPE3OMOPROT"/>
</dbReference>
<feature type="domain" description="Flagellar motor switch protein FliN-like C-terminal" evidence="3">
    <location>
        <begin position="233"/>
        <end position="302"/>
    </location>
</feature>
<evidence type="ECO:0000256" key="2">
    <source>
        <dbReference type="ARBA" id="ARBA00023026"/>
    </source>
</evidence>